<organism evidence="2 3">
    <name type="scientific">Klebsiella variicola</name>
    <dbReference type="NCBI Taxonomy" id="244366"/>
    <lineage>
        <taxon>Bacteria</taxon>
        <taxon>Pseudomonadati</taxon>
        <taxon>Pseudomonadota</taxon>
        <taxon>Gammaproteobacteria</taxon>
        <taxon>Enterobacterales</taxon>
        <taxon>Enterobacteriaceae</taxon>
        <taxon>Klebsiella/Raoultella group</taxon>
        <taxon>Klebsiella</taxon>
        <taxon>Klebsiella pneumoniae complex</taxon>
    </lineage>
</organism>
<feature type="chain" id="PRO_5014619875" evidence="1">
    <location>
        <begin position="24"/>
        <end position="50"/>
    </location>
</feature>
<evidence type="ECO:0000313" key="2">
    <source>
        <dbReference type="EMBL" id="PLM94602.1"/>
    </source>
</evidence>
<evidence type="ECO:0000313" key="3">
    <source>
        <dbReference type="Proteomes" id="UP000234412"/>
    </source>
</evidence>
<dbReference type="Proteomes" id="UP000234412">
    <property type="component" value="Unassembled WGS sequence"/>
</dbReference>
<feature type="non-terminal residue" evidence="2">
    <location>
        <position position="50"/>
    </location>
</feature>
<accession>A0A2N4Z1M4</accession>
<protein>
    <submittedName>
        <fullName evidence="2">Galactosidase</fullName>
    </submittedName>
</protein>
<dbReference type="AlphaFoldDB" id="A0A2N4Z1M4"/>
<proteinExistence type="predicted"/>
<gene>
    <name evidence="2" type="ORF">CWN47_13740</name>
</gene>
<dbReference type="EMBL" id="PIDP01000414">
    <property type="protein sequence ID" value="PLM94602.1"/>
    <property type="molecule type" value="Genomic_DNA"/>
</dbReference>
<reference evidence="2 3" key="1">
    <citation type="submission" date="2017-11" db="EMBL/GenBank/DDBJ databases">
        <authorList>
            <person name="Han C.G."/>
        </authorList>
    </citation>
    <scope>NUCLEOTIDE SEQUENCE [LARGE SCALE GENOMIC DNA]</scope>
    <source>
        <strain evidence="2 3">A8</strain>
    </source>
</reference>
<keyword evidence="1" id="KW-0732">Signal</keyword>
<feature type="signal peptide" evidence="1">
    <location>
        <begin position="1"/>
        <end position="23"/>
    </location>
</feature>
<reference evidence="2 3" key="2">
    <citation type="submission" date="2018-01" db="EMBL/GenBank/DDBJ databases">
        <title>Genomic study of Klebsiella pneumoniae.</title>
        <authorList>
            <person name="Yang Y."/>
            <person name="Bicalho R."/>
        </authorList>
    </citation>
    <scope>NUCLEOTIDE SEQUENCE [LARGE SCALE GENOMIC DNA]</scope>
    <source>
        <strain evidence="2 3">A8</strain>
    </source>
</reference>
<sequence length="50" mass="5330">MKRFTPAWLAVCLACSFSTSSLAADALETRAFQGMSADFIKGADISTLLD</sequence>
<evidence type="ECO:0000256" key="1">
    <source>
        <dbReference type="SAM" id="SignalP"/>
    </source>
</evidence>
<comment type="caution">
    <text evidence="2">The sequence shown here is derived from an EMBL/GenBank/DDBJ whole genome shotgun (WGS) entry which is preliminary data.</text>
</comment>
<name>A0A2N4Z1M4_KLEVA</name>